<dbReference type="EMBL" id="JAAEJV010000098">
    <property type="protein sequence ID" value="MBF5060229.1"/>
    <property type="molecule type" value="Genomic_DNA"/>
</dbReference>
<dbReference type="Pfam" id="PF03372">
    <property type="entry name" value="Exo_endo_phos"/>
    <property type="match status" value="1"/>
</dbReference>
<sequence>MIEEDCDSLTIANRAESVLWYFQEHAFSPIENIAQRILCGLGMAFSLPLAIGSHLIKLCSSKRYTYWKGEEEELLPEQTQVLHLNVCMFPGSLPSAYGGMRTAGERMEELCTFIHKENPDIIFLSEFSGTLSPRLYEGLKEKYAHFFVNIGPKGFGMGASMAVLSRVPIVSEPKFIPSKTVHSGGQSYIKRGYFIKISMRIPLPLGRGGSIAPF</sequence>
<organism evidence="2 3">
    <name type="scientific">Candidatus Neptunichlamydia vexilliferae</name>
    <dbReference type="NCBI Taxonomy" id="1651774"/>
    <lineage>
        <taxon>Bacteria</taxon>
        <taxon>Pseudomonadati</taxon>
        <taxon>Chlamydiota</taxon>
        <taxon>Chlamydiia</taxon>
        <taxon>Parachlamydiales</taxon>
        <taxon>Simkaniaceae</taxon>
        <taxon>Candidatus Neptunichlamydia</taxon>
    </lineage>
</organism>
<evidence type="ECO:0000313" key="2">
    <source>
        <dbReference type="EMBL" id="MBF5060229.1"/>
    </source>
</evidence>
<comment type="caution">
    <text evidence="2">The sequence shown here is derived from an EMBL/GenBank/DDBJ whole genome shotgun (WGS) entry which is preliminary data.</text>
</comment>
<gene>
    <name evidence="2" type="ORF">NEPTK9_001762</name>
</gene>
<dbReference type="Gene3D" id="3.60.10.10">
    <property type="entry name" value="Endonuclease/exonuclease/phosphatase"/>
    <property type="match status" value="1"/>
</dbReference>
<dbReference type="InterPro" id="IPR005135">
    <property type="entry name" value="Endo/exonuclease/phosphatase"/>
</dbReference>
<dbReference type="RefSeq" id="WP_194848543.1">
    <property type="nucleotide sequence ID" value="NZ_JAAEJV010000098.1"/>
</dbReference>
<feature type="domain" description="Endonuclease/exonuclease/phosphatase" evidence="1">
    <location>
        <begin position="103"/>
        <end position="173"/>
    </location>
</feature>
<evidence type="ECO:0000259" key="1">
    <source>
        <dbReference type="Pfam" id="PF03372"/>
    </source>
</evidence>
<keyword evidence="3" id="KW-1185">Reference proteome</keyword>
<accession>A0ABS0B1F7</accession>
<evidence type="ECO:0000313" key="3">
    <source>
        <dbReference type="Proteomes" id="UP001194714"/>
    </source>
</evidence>
<proteinExistence type="predicted"/>
<dbReference type="Proteomes" id="UP001194714">
    <property type="component" value="Unassembled WGS sequence"/>
</dbReference>
<name>A0ABS0B1F7_9BACT</name>
<dbReference type="InterPro" id="IPR036691">
    <property type="entry name" value="Endo/exonu/phosph_ase_sf"/>
</dbReference>
<protein>
    <recommendedName>
        <fullName evidence="1">Endonuclease/exonuclease/phosphatase domain-containing protein</fullName>
    </recommendedName>
</protein>
<reference evidence="2 3" key="1">
    <citation type="submission" date="2020-01" db="EMBL/GenBank/DDBJ databases">
        <title>Draft genome sequence of Cand. Neptunochlamydia vexilliferae K9.</title>
        <authorList>
            <person name="Schulz F."/>
            <person name="Koestlbacher S."/>
            <person name="Wascher F."/>
            <person name="Pizzetti I."/>
            <person name="Horn M."/>
        </authorList>
    </citation>
    <scope>NUCLEOTIDE SEQUENCE [LARGE SCALE GENOMIC DNA]</scope>
    <source>
        <strain evidence="2 3">K9</strain>
    </source>
</reference>
<dbReference type="SUPFAM" id="SSF56219">
    <property type="entry name" value="DNase I-like"/>
    <property type="match status" value="1"/>
</dbReference>